<dbReference type="OrthoDB" id="9806052at2"/>
<organism evidence="2 3">
    <name type="scientific">Atopomonas hussainii</name>
    <dbReference type="NCBI Taxonomy" id="1429083"/>
    <lineage>
        <taxon>Bacteria</taxon>
        <taxon>Pseudomonadati</taxon>
        <taxon>Pseudomonadota</taxon>
        <taxon>Gammaproteobacteria</taxon>
        <taxon>Pseudomonadales</taxon>
        <taxon>Pseudomonadaceae</taxon>
        <taxon>Atopomonas</taxon>
    </lineage>
</organism>
<keyword evidence="3" id="KW-1185">Reference proteome</keyword>
<sequence length="88" mass="9861">MTTPNPEQQQAMLKRLARVEGQIRGIQGMISRGEDCEAIAQQFSAARKALDKAYQEMLACLLEEAVLDPQSDSSDTLARVRKIFTKYT</sequence>
<dbReference type="Proteomes" id="UP000185766">
    <property type="component" value="Unassembled WGS sequence"/>
</dbReference>
<evidence type="ECO:0000313" key="3">
    <source>
        <dbReference type="Proteomes" id="UP000185766"/>
    </source>
</evidence>
<gene>
    <name evidence="2" type="ORF">SAMN05216214_105211</name>
</gene>
<dbReference type="EMBL" id="FOAS01000005">
    <property type="protein sequence ID" value="SEK83783.1"/>
    <property type="molecule type" value="Genomic_DNA"/>
</dbReference>
<accession>A0A1H7KA90</accession>
<dbReference type="GO" id="GO:0045892">
    <property type="term" value="P:negative regulation of DNA-templated transcription"/>
    <property type="evidence" value="ECO:0007669"/>
    <property type="project" value="UniProtKB-ARBA"/>
</dbReference>
<evidence type="ECO:0000313" key="2">
    <source>
        <dbReference type="EMBL" id="SEK83783.1"/>
    </source>
</evidence>
<evidence type="ECO:0000256" key="1">
    <source>
        <dbReference type="ARBA" id="ARBA00005260"/>
    </source>
</evidence>
<dbReference type="GO" id="GO:0003677">
    <property type="term" value="F:DNA binding"/>
    <property type="evidence" value="ECO:0007669"/>
    <property type="project" value="UniProtKB-KW"/>
</dbReference>
<dbReference type="InterPro" id="IPR038390">
    <property type="entry name" value="Metal_Tscrpt_repr_sf"/>
</dbReference>
<dbReference type="Gene3D" id="1.20.58.1000">
    <property type="entry name" value="Metal-sensitive repressor, helix protomer"/>
    <property type="match status" value="1"/>
</dbReference>
<proteinExistence type="inferred from homology"/>
<dbReference type="Pfam" id="PF02583">
    <property type="entry name" value="Trns_repr_metal"/>
    <property type="match status" value="1"/>
</dbReference>
<name>A0A1H7KA90_9GAMM</name>
<dbReference type="InterPro" id="IPR003735">
    <property type="entry name" value="Metal_Tscrpt_repr"/>
</dbReference>
<dbReference type="STRING" id="1429083.GCA_001885685_01973"/>
<dbReference type="PANTHER" id="PTHR33677">
    <property type="entry name" value="TRANSCRIPTIONAL REPRESSOR FRMR-RELATED"/>
    <property type="match status" value="1"/>
</dbReference>
<comment type="similarity">
    <text evidence="1">Belongs to the FrmR/RcnR family.</text>
</comment>
<dbReference type="RefSeq" id="WP_071871204.1">
    <property type="nucleotide sequence ID" value="NZ_FOAS01000005.1"/>
</dbReference>
<dbReference type="GO" id="GO:0046872">
    <property type="term" value="F:metal ion binding"/>
    <property type="evidence" value="ECO:0007669"/>
    <property type="project" value="InterPro"/>
</dbReference>
<reference evidence="2 3" key="1">
    <citation type="submission" date="2016-10" db="EMBL/GenBank/DDBJ databases">
        <authorList>
            <person name="de Groot N.N."/>
        </authorList>
    </citation>
    <scope>NUCLEOTIDE SEQUENCE [LARGE SCALE GENOMIC DNA]</scope>
    <source>
        <strain evidence="2 3">JCM 19513</strain>
    </source>
</reference>
<dbReference type="PANTHER" id="PTHR33677:SF5">
    <property type="entry name" value="TRANSCRIPTIONAL REPRESSOR FRMR"/>
    <property type="match status" value="1"/>
</dbReference>
<keyword evidence="2" id="KW-0238">DNA-binding</keyword>
<protein>
    <submittedName>
        <fullName evidence="2">DNA-binding transcriptional regulator, FrmR family</fullName>
    </submittedName>
</protein>
<dbReference type="AlphaFoldDB" id="A0A1H7KA90"/>